<feature type="compositionally biased region" description="Polar residues" evidence="4">
    <location>
        <begin position="513"/>
        <end position="524"/>
    </location>
</feature>
<comment type="caution">
    <text evidence="5">The sequence shown here is derived from an EMBL/GenBank/DDBJ whole genome shotgun (WGS) entry which is preliminary data.</text>
</comment>
<evidence type="ECO:0000256" key="3">
    <source>
        <dbReference type="ARBA" id="ARBA00023242"/>
    </source>
</evidence>
<evidence type="ECO:0000313" key="6">
    <source>
        <dbReference type="Proteomes" id="UP000823775"/>
    </source>
</evidence>
<dbReference type="InterPro" id="IPR051579">
    <property type="entry name" value="DDR_Transcriptional_Reg"/>
</dbReference>
<feature type="region of interest" description="Disordered" evidence="4">
    <location>
        <begin position="504"/>
        <end position="524"/>
    </location>
</feature>
<gene>
    <name evidence="5" type="ORF">HAX54_050745</name>
</gene>
<evidence type="ECO:0000256" key="2">
    <source>
        <dbReference type="ARBA" id="ARBA00022763"/>
    </source>
</evidence>
<evidence type="ECO:0000313" key="5">
    <source>
        <dbReference type="EMBL" id="MCD7463505.1"/>
    </source>
</evidence>
<keyword evidence="2" id="KW-0227">DNA damage</keyword>
<keyword evidence="6" id="KW-1185">Reference proteome</keyword>
<dbReference type="Proteomes" id="UP000823775">
    <property type="component" value="Unassembled WGS sequence"/>
</dbReference>
<comment type="subcellular location">
    <subcellularLocation>
        <location evidence="1">Nucleus</location>
    </subcellularLocation>
</comment>
<name>A0ABS8SWT6_DATST</name>
<accession>A0ABS8SWT6</accession>
<keyword evidence="3" id="KW-0539">Nucleus</keyword>
<evidence type="ECO:0000256" key="1">
    <source>
        <dbReference type="ARBA" id="ARBA00004123"/>
    </source>
</evidence>
<organism evidence="5 6">
    <name type="scientific">Datura stramonium</name>
    <name type="common">Jimsonweed</name>
    <name type="synonym">Common thornapple</name>
    <dbReference type="NCBI Taxonomy" id="4076"/>
    <lineage>
        <taxon>Eukaryota</taxon>
        <taxon>Viridiplantae</taxon>
        <taxon>Streptophyta</taxon>
        <taxon>Embryophyta</taxon>
        <taxon>Tracheophyta</taxon>
        <taxon>Spermatophyta</taxon>
        <taxon>Magnoliopsida</taxon>
        <taxon>eudicotyledons</taxon>
        <taxon>Gunneridae</taxon>
        <taxon>Pentapetalae</taxon>
        <taxon>asterids</taxon>
        <taxon>lamiids</taxon>
        <taxon>Solanales</taxon>
        <taxon>Solanaceae</taxon>
        <taxon>Solanoideae</taxon>
        <taxon>Datureae</taxon>
        <taxon>Datura</taxon>
    </lineage>
</organism>
<sequence>MEAENAYTLPSMILCIDSPMIGMENLDFPAKSLNIPACVENEISHLTNECEEVVLTVAMKSAMSGGQKNLFKYMDSARSTTDFEKTNQQKQFSEINGRISPQIDNISVNTKPRVEEDRCQAAEITKDEIFEMETEALIGYGVDGDKDFPLHSCNIELPKLSKTESEVPGELSKPAFLDLVDTTYQFYNEDASNEVKAGGMNRIVSPPIFNRVGPQRLASRMNVQNAVKNSGVFDWLERQSDGANGSFQDTKDIDLPQKNYHRRSKNYQVSNPEPMDGMIDLNKAEPKFLAEDHMNVESNFLRKSDEQFDMGDFQQQVDNDEMMNLRKERAISREFNIDDSSSEPTECSSADTELLRGKTRGFSSLVHRTRHQVSLNLRSLENPTTNSITESNFPKKRRKQHELGELNDNLFKVAAVREKVSKSGINTSKKARKVSMNKRGEIHQSVAATLSQVKWENWVSKGKRTHKGVRRLSNGSSNLYPLLLPADQGNDFKFPVLNHKAERRRQSLELKRQNQSSSEKTQSGLMSILQNSKTYSSMCKYSVTSQKMTPMDFKRVESTESAELNEMPSISTNLLTEDMKSDVMSIGISDPSYCLSDHKKGKQHMRDLS</sequence>
<dbReference type="PANTHER" id="PTHR23196">
    <property type="entry name" value="PAX TRANSCRIPTION ACTIVATION DOMAIN INTERACTING PROTEIN"/>
    <property type="match status" value="1"/>
</dbReference>
<protein>
    <submittedName>
        <fullName evidence="5">Uncharacterized protein</fullName>
    </submittedName>
</protein>
<evidence type="ECO:0000256" key="4">
    <source>
        <dbReference type="SAM" id="MobiDB-lite"/>
    </source>
</evidence>
<reference evidence="5 6" key="1">
    <citation type="journal article" date="2021" name="BMC Genomics">
        <title>Datura genome reveals duplications of psychoactive alkaloid biosynthetic genes and high mutation rate following tissue culture.</title>
        <authorList>
            <person name="Rajewski A."/>
            <person name="Carter-House D."/>
            <person name="Stajich J."/>
            <person name="Litt A."/>
        </authorList>
    </citation>
    <scope>NUCLEOTIDE SEQUENCE [LARGE SCALE GENOMIC DNA]</scope>
    <source>
        <strain evidence="5">AR-01</strain>
    </source>
</reference>
<proteinExistence type="predicted"/>
<dbReference type="PANTHER" id="PTHR23196:SF39">
    <property type="entry name" value="BRCT DOMAIN-CONTAINING PROTEIN"/>
    <property type="match status" value="1"/>
</dbReference>
<dbReference type="EMBL" id="JACEIK010000891">
    <property type="protein sequence ID" value="MCD7463505.1"/>
    <property type="molecule type" value="Genomic_DNA"/>
</dbReference>